<dbReference type="Proteomes" id="UP001251870">
    <property type="component" value="Unassembled WGS sequence"/>
</dbReference>
<dbReference type="RefSeq" id="WP_310548209.1">
    <property type="nucleotide sequence ID" value="NZ_JAVKGR010000006.1"/>
</dbReference>
<organism evidence="1 2">
    <name type="scientific">Nesterenkonia aerolata</name>
    <dbReference type="NCBI Taxonomy" id="3074079"/>
    <lineage>
        <taxon>Bacteria</taxon>
        <taxon>Bacillati</taxon>
        <taxon>Actinomycetota</taxon>
        <taxon>Actinomycetes</taxon>
        <taxon>Micrococcales</taxon>
        <taxon>Micrococcaceae</taxon>
        <taxon>Nesterenkonia</taxon>
    </lineage>
</organism>
<evidence type="ECO:0000313" key="2">
    <source>
        <dbReference type="Proteomes" id="UP001251870"/>
    </source>
</evidence>
<accession>A0ABU2DRU6</accession>
<protein>
    <submittedName>
        <fullName evidence="1">Uncharacterized protein</fullName>
    </submittedName>
</protein>
<gene>
    <name evidence="1" type="ORF">RIL96_06515</name>
</gene>
<proteinExistence type="predicted"/>
<comment type="caution">
    <text evidence="1">The sequence shown here is derived from an EMBL/GenBank/DDBJ whole genome shotgun (WGS) entry which is preliminary data.</text>
</comment>
<sequence>MAEHDEPLTEEELSEARAWGMDEVRYRQAKADMAEAERRYGAEAHYEDAAMRREAEINRR</sequence>
<evidence type="ECO:0000313" key="1">
    <source>
        <dbReference type="EMBL" id="MDR8019216.1"/>
    </source>
</evidence>
<reference evidence="1 2" key="1">
    <citation type="submission" date="2023-09" db="EMBL/GenBank/DDBJ databases">
        <title>Description of three actinobacteria isolated from air of manufacturing shop in a pharmaceutical factory.</title>
        <authorList>
            <person name="Zhang D.-F."/>
        </authorList>
    </citation>
    <scope>NUCLEOTIDE SEQUENCE [LARGE SCALE GENOMIC DNA]</scope>
    <source>
        <strain evidence="1 2">LY-0111</strain>
    </source>
</reference>
<name>A0ABU2DRU6_9MICC</name>
<dbReference type="EMBL" id="JAVKGR010000006">
    <property type="protein sequence ID" value="MDR8019216.1"/>
    <property type="molecule type" value="Genomic_DNA"/>
</dbReference>
<keyword evidence="2" id="KW-1185">Reference proteome</keyword>